<dbReference type="AlphaFoldDB" id="A0A2M4CB11"/>
<evidence type="ECO:0000313" key="2">
    <source>
        <dbReference type="EMBL" id="MBW62513.1"/>
    </source>
</evidence>
<name>A0A2M4CB11_9DIPT</name>
<dbReference type="EMBL" id="GGFJ01013372">
    <property type="protein sequence ID" value="MBW62513.1"/>
    <property type="molecule type" value="Transcribed_RNA"/>
</dbReference>
<keyword evidence="1" id="KW-0732">Signal</keyword>
<reference evidence="2" key="1">
    <citation type="submission" date="2018-01" db="EMBL/GenBank/DDBJ databases">
        <title>An insight into the sialome of Amazonian anophelines.</title>
        <authorList>
            <person name="Ribeiro J.M."/>
            <person name="Scarpassa V."/>
            <person name="Calvo E."/>
        </authorList>
    </citation>
    <scope>NUCLEOTIDE SEQUENCE</scope>
    <source>
        <tissue evidence="2">Salivary glands</tissue>
    </source>
</reference>
<feature type="signal peptide" evidence="1">
    <location>
        <begin position="1"/>
        <end position="26"/>
    </location>
</feature>
<feature type="chain" id="PRO_5014753296" evidence="1">
    <location>
        <begin position="27"/>
        <end position="83"/>
    </location>
</feature>
<accession>A0A2M4CB11</accession>
<evidence type="ECO:0000256" key="1">
    <source>
        <dbReference type="SAM" id="SignalP"/>
    </source>
</evidence>
<protein>
    <submittedName>
        <fullName evidence="2">Putative secreted protein</fullName>
    </submittedName>
</protein>
<proteinExistence type="predicted"/>
<organism evidence="2">
    <name type="scientific">Anopheles marajoara</name>
    <dbReference type="NCBI Taxonomy" id="58244"/>
    <lineage>
        <taxon>Eukaryota</taxon>
        <taxon>Metazoa</taxon>
        <taxon>Ecdysozoa</taxon>
        <taxon>Arthropoda</taxon>
        <taxon>Hexapoda</taxon>
        <taxon>Insecta</taxon>
        <taxon>Pterygota</taxon>
        <taxon>Neoptera</taxon>
        <taxon>Endopterygota</taxon>
        <taxon>Diptera</taxon>
        <taxon>Nematocera</taxon>
        <taxon>Culicoidea</taxon>
        <taxon>Culicidae</taxon>
        <taxon>Anophelinae</taxon>
        <taxon>Anopheles</taxon>
    </lineage>
</organism>
<sequence>MARDDRRFPPSVVLLRTCCFASLSAAAECSSGRLRLIDRLEVDQTNPALLLDYRTDTRTVHFRHHRHRSPLMVREDPSRSRLS</sequence>